<feature type="domain" description="PHD-type" evidence="22">
    <location>
        <begin position="235"/>
        <end position="294"/>
    </location>
</feature>
<evidence type="ECO:0000256" key="18">
    <source>
        <dbReference type="ARBA" id="ARBA00048017"/>
    </source>
</evidence>
<dbReference type="FunFam" id="3.30.40.10:FF:000035">
    <property type="entry name" value="Histone acetyltransferase"/>
    <property type="match status" value="1"/>
</dbReference>
<keyword evidence="11" id="KW-0862">Zinc</keyword>
<feature type="compositionally biased region" description="Polar residues" evidence="21">
    <location>
        <begin position="1787"/>
        <end position="1797"/>
    </location>
</feature>
<feature type="region of interest" description="Disordered" evidence="21">
    <location>
        <begin position="915"/>
        <end position="1640"/>
    </location>
</feature>
<evidence type="ECO:0000256" key="4">
    <source>
        <dbReference type="ARBA" id="ARBA00022491"/>
    </source>
</evidence>
<evidence type="ECO:0000256" key="2">
    <source>
        <dbReference type="ARBA" id="ARBA00010107"/>
    </source>
</evidence>
<keyword evidence="5" id="KW-1017">Isopeptide bond</keyword>
<keyword evidence="13" id="KW-0156">Chromatin regulator</keyword>
<dbReference type="Gene3D" id="1.10.10.10">
    <property type="entry name" value="Winged helix-like DNA-binding domain superfamily/Winged helix DNA-binding domain"/>
    <property type="match status" value="1"/>
</dbReference>
<feature type="compositionally biased region" description="Pro residues" evidence="21">
    <location>
        <begin position="1481"/>
        <end position="1496"/>
    </location>
</feature>
<dbReference type="GO" id="GO:0008270">
    <property type="term" value="F:zinc ion binding"/>
    <property type="evidence" value="ECO:0007669"/>
    <property type="project" value="UniProtKB-KW"/>
</dbReference>
<dbReference type="EC" id="2.3.1.48" evidence="3"/>
<feature type="region of interest" description="Disordered" evidence="21">
    <location>
        <begin position="1784"/>
        <end position="1804"/>
    </location>
</feature>
<feature type="compositionally biased region" description="Basic residues" evidence="21">
    <location>
        <begin position="1154"/>
        <end position="1170"/>
    </location>
</feature>
<dbReference type="GO" id="GO:0040029">
    <property type="term" value="P:epigenetic regulation of gene expression"/>
    <property type="evidence" value="ECO:0007669"/>
    <property type="project" value="UniProtKB-ARBA"/>
</dbReference>
<feature type="compositionally biased region" description="Basic residues" evidence="21">
    <location>
        <begin position="1101"/>
        <end position="1110"/>
    </location>
</feature>
<evidence type="ECO:0000259" key="24">
    <source>
        <dbReference type="PROSITE" id="PS51726"/>
    </source>
</evidence>
<sequence length="1855" mass="204975">MRRADPLHTAWILEAIRKIRRQKQRPSEDRICHAVGVARGLERPDVLHALSLAVQDGAVLRVTSKGCTSYKDPGGGAATGAVTTGGGTEAGLGAGGARTSSSRVPPTTTVTAPAIPKAERAPGTVADLRQVDWNGLLRRAMEGLAAPGGSSFRNIERYLRAQPDLASVLANPRFQHRLRLAAKRAVSTGRLLKDGPRYRLSPPGGAVARGALRSNATLPATLLTHERNQVRADPIPICSFCLGTRESNRDKRAEELLSCADCGSSGHPSCLKFSAELTAHVRVLPWQCIECKTCSSCQVQGRNADQMLFCDSCDRGFHMECCDPPISKMPKGQWECQVCRPKEWGDRSLLQKTAAQIKRRYARPGRPRKHPLPETDPPDHVGASERHVTSDPRDDPVTLPLPPVNKKTKSLIDGLSRFFTPAPQGRRLRIDPTHPPHKPQRGAWPRKRLSDSQRNHRHPNHTHSRLSSSPWSSGHAPLNGLPGNLQLKGLFDGLSHVFAAHGSGRKKGLLSYAPPTLSHSQWPHANPAPGGGGKGFPPPGWPLKRKRGRPFKNPPHLRLLPFLGKQRLPGQPGHEGPRRRGRPPGKKRLNDKPDVRKVKREFKWAWQPSANQHITEEDLRLFQHVQEVARQKTSRASITDAGHSPALIELGKYEIKTWYSSPYPPEYCRLSKVYVCEFCLKYMRSESALEHHTHKCGWFHPPANEIYRKDDLSVFEVDGNMSKMYCQNLCLLAKLFLDHKTLYYDVEPFLFYVLTRHDSKGAHLLGYFSKEKQSQQKYNVSCIMVLPQFQRQGYGRFLIDFSYLLSRVEGRVGSPEKPLSEQGRAAYQSYWRHTLLQAIHRSDPAHQRSDSTPSTDNPAPGTQDSAQPGLSIKALSTLTGMCPHDITHTLQDMDMIHVQDGRCVILRRRGLRQECEERGQEPPRGPQVDPSCLQWSPPAPPRWPAPELQHSAKQDDGRGRGMMFSGRGLPSAPAAMRRSPLTKCPSTSRRPWHTHSDTHSNTHHSSSSSEDDQKEEEDHDFLSSHTHSLKRKREGGSRKRRGRRRKRINSSVTTETILERTEVLAEPLEKDEEEEGEGSEEGSVRRKGSEEENEEEEEERRRRKRRRRKIHMEERREKKKQREAQGNSNTQLLIEATTTIKDPRALRRGGVGRAGRRKKGWPKGVKRGPARWRQQQQQQREGLPGFKLNLYTPPETPLHPAPRHEEEEEEEEDEEELKIPRSDPSSPPEPKLQEPEENRQNLPSEPQSPEEEEELAEPVEEERRRVEEEEERRRVEEEEEEEKRRSSMENWPCHVLDSSAEAEPLSVGAQREEEEEERASAQQQELRGQEVKGQGSAEREEEDEEEEEGPVAMEDHDADDEDESHAAERAQDTPPECSERNEGERHASPPLASSPSPAHSPSQPIGCSRQDGRAVESERHPESDWEGEGEGEAEAEPPSSAPPQTPTPRPDPPYPPLCPELDLETAAAVRSLTHEAEREPQPQPLLQPPEPGPPHYLAPTEASVAPPLADPPPENSPLPPLQTDEGHSHSHPSPLSPAPSSHPSQSVRSVSSPAVTALEGGSLAARGPPEQQGALCVSVLGPGGPLDPSGSSPALDAASVSDQSGPVALDSGFSDLGSIESSSENYENPSSYDSSLSSQGSCSFGGGPVVGGGMAGASCAVSQQIAAANGVVNGTPMMPPSGATPPQPGCLTPTPQSGRQTPHPHTHAHVHTHHPHAHTHTHTHHPHHHPYSLQQHPRHHTHGAHTHAHTHTHQLQELQPATLQRKHTHSHSHSHAHTLAHAHTLSQQSLSHCSVPSSFPPLPDAAPPSATLGLYERVGGAQMGDFGGATWGTITTPPSPLPPSAWPSCSSSPTP</sequence>
<dbReference type="FunFam" id="3.30.60.60:FF:000001">
    <property type="entry name" value="Histone acetyltransferase"/>
    <property type="match status" value="1"/>
</dbReference>
<dbReference type="PROSITE" id="PS51504">
    <property type="entry name" value="H15"/>
    <property type="match status" value="1"/>
</dbReference>
<feature type="compositionally biased region" description="Basic residues" evidence="21">
    <location>
        <begin position="1027"/>
        <end position="1048"/>
    </location>
</feature>
<keyword evidence="7" id="KW-0808">Transferase</keyword>
<evidence type="ECO:0000256" key="13">
    <source>
        <dbReference type="ARBA" id="ARBA00022853"/>
    </source>
</evidence>
<dbReference type="Pfam" id="PF21524">
    <property type="entry name" value="SAMD1_WH"/>
    <property type="match status" value="1"/>
</dbReference>
<organism evidence="26 27">
    <name type="scientific">Coilia grayii</name>
    <name type="common">Gray's grenadier anchovy</name>
    <dbReference type="NCBI Taxonomy" id="363190"/>
    <lineage>
        <taxon>Eukaryota</taxon>
        <taxon>Metazoa</taxon>
        <taxon>Chordata</taxon>
        <taxon>Craniata</taxon>
        <taxon>Vertebrata</taxon>
        <taxon>Euteleostomi</taxon>
        <taxon>Actinopterygii</taxon>
        <taxon>Neopterygii</taxon>
        <taxon>Teleostei</taxon>
        <taxon>Clupei</taxon>
        <taxon>Clupeiformes</taxon>
        <taxon>Clupeoidei</taxon>
        <taxon>Engraulidae</taxon>
        <taxon>Coilinae</taxon>
        <taxon>Coilia</taxon>
    </lineage>
</organism>
<dbReference type="Proteomes" id="UP001591681">
    <property type="component" value="Unassembled WGS sequence"/>
</dbReference>
<comment type="subcellular location">
    <subcellularLocation>
        <location evidence="1">Nucleus</location>
    </subcellularLocation>
</comment>
<keyword evidence="16" id="KW-0539">Nucleus</keyword>
<feature type="domain" description="SAMD1-like winged helix (WH)" evidence="25">
    <location>
        <begin position="1"/>
        <end position="76"/>
    </location>
</feature>
<feature type="compositionally biased region" description="Acidic residues" evidence="21">
    <location>
        <begin position="1339"/>
        <end position="1349"/>
    </location>
</feature>
<dbReference type="InterPro" id="IPR011011">
    <property type="entry name" value="Znf_FYVE_PHD"/>
</dbReference>
<feature type="compositionally biased region" description="Basic and acidic residues" evidence="21">
    <location>
        <begin position="371"/>
        <end position="396"/>
    </location>
</feature>
<feature type="compositionally biased region" description="Basic residues" evidence="21">
    <location>
        <begin position="1702"/>
        <end position="1752"/>
    </location>
</feature>
<keyword evidence="17" id="KW-0012">Acyltransferase</keyword>
<feature type="compositionally biased region" description="Low complexity" evidence="21">
    <location>
        <begin position="1538"/>
        <end position="1555"/>
    </location>
</feature>
<dbReference type="SMART" id="SM00249">
    <property type="entry name" value="PHD"/>
    <property type="match status" value="2"/>
</dbReference>
<feature type="compositionally biased region" description="Acidic residues" evidence="21">
    <location>
        <begin position="1206"/>
        <end position="1216"/>
    </location>
</feature>
<keyword evidence="10 20" id="KW-0863">Zinc-finger</keyword>
<evidence type="ECO:0000256" key="3">
    <source>
        <dbReference type="ARBA" id="ARBA00013184"/>
    </source>
</evidence>
<feature type="compositionally biased region" description="Low complexity" evidence="21">
    <location>
        <begin position="1388"/>
        <end position="1404"/>
    </location>
</feature>
<keyword evidence="9" id="KW-0677">Repeat</keyword>
<evidence type="ECO:0000256" key="20">
    <source>
        <dbReference type="PROSITE-ProRule" id="PRU00146"/>
    </source>
</evidence>
<feature type="compositionally biased region" description="Low complexity" evidence="21">
    <location>
        <begin position="1846"/>
        <end position="1855"/>
    </location>
</feature>
<feature type="compositionally biased region" description="Basic residues" evidence="21">
    <location>
        <begin position="358"/>
        <end position="370"/>
    </location>
</feature>
<feature type="domain" description="MYST-type HAT" evidence="24">
    <location>
        <begin position="640"/>
        <end position="937"/>
    </location>
</feature>
<dbReference type="InterPro" id="IPR001965">
    <property type="entry name" value="Znf_PHD"/>
</dbReference>
<dbReference type="GO" id="GO:0010557">
    <property type="term" value="P:positive regulation of macromolecule biosynthetic process"/>
    <property type="evidence" value="ECO:0007669"/>
    <property type="project" value="UniProtKB-ARBA"/>
</dbReference>
<dbReference type="SUPFAM" id="SSF46785">
    <property type="entry name" value="Winged helix' DNA-binding domain"/>
    <property type="match status" value="1"/>
</dbReference>
<dbReference type="InterPro" id="IPR050603">
    <property type="entry name" value="MYST_HAT"/>
</dbReference>
<dbReference type="SUPFAM" id="SSF55729">
    <property type="entry name" value="Acyl-CoA N-acyltransferases (Nat)"/>
    <property type="match status" value="1"/>
</dbReference>
<feature type="compositionally biased region" description="Low complexity" evidence="21">
    <location>
        <begin position="97"/>
        <end position="110"/>
    </location>
</feature>
<feature type="region of interest" description="Disordered" evidence="21">
    <location>
        <begin position="520"/>
        <end position="594"/>
    </location>
</feature>
<evidence type="ECO:0000256" key="9">
    <source>
        <dbReference type="ARBA" id="ARBA00022737"/>
    </source>
</evidence>
<evidence type="ECO:0000256" key="12">
    <source>
        <dbReference type="ARBA" id="ARBA00022843"/>
    </source>
</evidence>
<evidence type="ECO:0000256" key="7">
    <source>
        <dbReference type="ARBA" id="ARBA00022679"/>
    </source>
</evidence>
<dbReference type="GO" id="GO:0005634">
    <property type="term" value="C:nucleus"/>
    <property type="evidence" value="ECO:0007669"/>
    <property type="project" value="UniProtKB-SubCell"/>
</dbReference>
<feature type="compositionally biased region" description="Basic and acidic residues" evidence="21">
    <location>
        <begin position="1111"/>
        <end position="1123"/>
    </location>
</feature>
<comment type="similarity">
    <text evidence="2">Belongs to the MYST (SAS/MOZ) family.</text>
</comment>
<dbReference type="Gene3D" id="3.30.40.10">
    <property type="entry name" value="Zinc/RING finger domain, C3HC4 (zinc finger)"/>
    <property type="match status" value="1"/>
</dbReference>
<dbReference type="SMART" id="SM00526">
    <property type="entry name" value="H15"/>
    <property type="match status" value="1"/>
</dbReference>
<dbReference type="PROSITE" id="PS50016">
    <property type="entry name" value="ZF_PHD_2"/>
    <property type="match status" value="2"/>
</dbReference>
<feature type="region of interest" description="Disordered" evidence="21">
    <location>
        <begin position="358"/>
        <end position="477"/>
    </location>
</feature>
<dbReference type="PROSITE" id="PS52014">
    <property type="entry name" value="SAMD1_WH"/>
    <property type="match status" value="1"/>
</dbReference>
<feature type="domain" description="H15" evidence="23">
    <location>
        <begin position="129"/>
        <end position="202"/>
    </location>
</feature>
<keyword evidence="14" id="KW-0007">Acetylation</keyword>
<dbReference type="Pfam" id="PF00628">
    <property type="entry name" value="PHD"/>
    <property type="match status" value="2"/>
</dbReference>
<dbReference type="PANTHER" id="PTHR10615:SF73">
    <property type="entry name" value="HISTONE ACETYLTRANSFERASE KAT6B"/>
    <property type="match status" value="1"/>
</dbReference>
<evidence type="ECO:0000256" key="8">
    <source>
        <dbReference type="ARBA" id="ARBA00022723"/>
    </source>
</evidence>
<evidence type="ECO:0000256" key="17">
    <source>
        <dbReference type="ARBA" id="ARBA00023315"/>
    </source>
</evidence>
<feature type="compositionally biased region" description="Acidic residues" evidence="21">
    <location>
        <begin position="1424"/>
        <end position="1435"/>
    </location>
</feature>
<feature type="compositionally biased region" description="Acidic residues" evidence="21">
    <location>
        <begin position="1009"/>
        <end position="1019"/>
    </location>
</feature>
<dbReference type="GO" id="GO:0045935">
    <property type="term" value="P:positive regulation of nucleobase-containing compound metabolic process"/>
    <property type="evidence" value="ECO:0007669"/>
    <property type="project" value="UniProtKB-ARBA"/>
</dbReference>
<evidence type="ECO:0000256" key="5">
    <source>
        <dbReference type="ARBA" id="ARBA00022499"/>
    </source>
</evidence>
<dbReference type="GO" id="GO:0070775">
    <property type="term" value="C:H3 histone acetyltransferase complex"/>
    <property type="evidence" value="ECO:0007669"/>
    <property type="project" value="UniProtKB-ARBA"/>
</dbReference>
<feature type="compositionally biased region" description="Acidic residues" evidence="21">
    <location>
        <begin position="1069"/>
        <end position="1080"/>
    </location>
</feature>
<dbReference type="InterPro" id="IPR002717">
    <property type="entry name" value="HAT_MYST-type"/>
</dbReference>
<reference evidence="26 27" key="1">
    <citation type="submission" date="2024-09" db="EMBL/GenBank/DDBJ databases">
        <title>A chromosome-level genome assembly of Gray's grenadier anchovy, Coilia grayii.</title>
        <authorList>
            <person name="Fu Z."/>
        </authorList>
    </citation>
    <scope>NUCLEOTIDE SEQUENCE [LARGE SCALE GENOMIC DNA]</scope>
    <source>
        <strain evidence="26">G4</strain>
        <tissue evidence="26">Muscle</tissue>
    </source>
</reference>
<dbReference type="InterPro" id="IPR036390">
    <property type="entry name" value="WH_DNA-bd_sf"/>
</dbReference>
<evidence type="ECO:0000259" key="23">
    <source>
        <dbReference type="PROSITE" id="PS51504"/>
    </source>
</evidence>
<feature type="domain" description="PHD-type" evidence="22">
    <location>
        <begin position="291"/>
        <end position="342"/>
    </location>
</feature>
<dbReference type="PROSITE" id="PS51726">
    <property type="entry name" value="MYST_HAT"/>
    <property type="match status" value="1"/>
</dbReference>
<evidence type="ECO:0000256" key="14">
    <source>
        <dbReference type="ARBA" id="ARBA00022990"/>
    </source>
</evidence>
<evidence type="ECO:0000256" key="1">
    <source>
        <dbReference type="ARBA" id="ARBA00004123"/>
    </source>
</evidence>
<feature type="compositionally biased region" description="Basic and acidic residues" evidence="21">
    <location>
        <begin position="1410"/>
        <end position="1423"/>
    </location>
</feature>
<keyword evidence="15" id="KW-0010">Activator</keyword>
<feature type="compositionally biased region" description="Acidic residues" evidence="21">
    <location>
        <begin position="1248"/>
        <end position="1260"/>
    </location>
</feature>
<feature type="region of interest" description="Disordered" evidence="21">
    <location>
        <begin position="89"/>
        <end position="110"/>
    </location>
</feature>
<feature type="compositionally biased region" description="Pro residues" evidence="21">
    <location>
        <begin position="1677"/>
        <end position="1688"/>
    </location>
</feature>
<feature type="compositionally biased region" description="Basic and acidic residues" evidence="21">
    <location>
        <begin position="1261"/>
        <end position="1287"/>
    </location>
</feature>
<dbReference type="GO" id="GO:0061733">
    <property type="term" value="F:protein-lysine-acetyltransferase activity"/>
    <property type="evidence" value="ECO:0007669"/>
    <property type="project" value="UniProtKB-EC"/>
</dbReference>
<feature type="compositionally biased region" description="Basic residues" evidence="21">
    <location>
        <begin position="577"/>
        <end position="587"/>
    </location>
</feature>
<dbReference type="Pfam" id="PF01853">
    <property type="entry name" value="MOZ_SAS"/>
    <property type="match status" value="1"/>
</dbReference>
<dbReference type="Gene3D" id="3.30.60.60">
    <property type="entry name" value="N-acetyl transferase-like"/>
    <property type="match status" value="1"/>
</dbReference>
<protein>
    <recommendedName>
        <fullName evidence="3">histone acetyltransferase</fullName>
        <ecNumber evidence="3">2.3.1.48</ecNumber>
    </recommendedName>
</protein>
<feature type="compositionally biased region" description="Basic and acidic residues" evidence="21">
    <location>
        <begin position="1364"/>
        <end position="1387"/>
    </location>
</feature>
<dbReference type="CDD" id="cd15527">
    <property type="entry name" value="PHD2_KAT6A_6B"/>
    <property type="match status" value="1"/>
</dbReference>
<feature type="compositionally biased region" description="Low complexity" evidence="21">
    <location>
        <begin position="1618"/>
        <end position="1640"/>
    </location>
</feature>
<evidence type="ECO:0000256" key="6">
    <source>
        <dbReference type="ARBA" id="ARBA00022553"/>
    </source>
</evidence>
<evidence type="ECO:0000259" key="25">
    <source>
        <dbReference type="PROSITE" id="PS52014"/>
    </source>
</evidence>
<dbReference type="InterPro" id="IPR005818">
    <property type="entry name" value="Histone_H1/H5_H15"/>
</dbReference>
<dbReference type="InterPro" id="IPR016181">
    <property type="entry name" value="Acyl_CoA_acyltransferase"/>
</dbReference>
<dbReference type="PANTHER" id="PTHR10615">
    <property type="entry name" value="HISTONE ACETYLTRANSFERASE"/>
    <property type="match status" value="1"/>
</dbReference>
<evidence type="ECO:0000313" key="26">
    <source>
        <dbReference type="EMBL" id="KAL2083061.1"/>
    </source>
</evidence>
<dbReference type="CDD" id="cd15618">
    <property type="entry name" value="PHD1_MOZ_MORF"/>
    <property type="match status" value="1"/>
</dbReference>
<name>A0ABD1JAH5_9TELE</name>
<comment type="catalytic activity">
    <reaction evidence="18">
        <text>L-lysyl-[protein] + acetyl-CoA = N(6)-acetyl-L-lysyl-[protein] + CoA + H(+)</text>
        <dbReference type="Rhea" id="RHEA:45948"/>
        <dbReference type="Rhea" id="RHEA-COMP:9752"/>
        <dbReference type="Rhea" id="RHEA-COMP:10731"/>
        <dbReference type="ChEBI" id="CHEBI:15378"/>
        <dbReference type="ChEBI" id="CHEBI:29969"/>
        <dbReference type="ChEBI" id="CHEBI:57287"/>
        <dbReference type="ChEBI" id="CHEBI:57288"/>
        <dbReference type="ChEBI" id="CHEBI:61930"/>
        <dbReference type="EC" id="2.3.1.48"/>
    </reaction>
</comment>
<dbReference type="EMBL" id="JBHFQA010000018">
    <property type="protein sequence ID" value="KAL2083061.1"/>
    <property type="molecule type" value="Genomic_DNA"/>
</dbReference>
<keyword evidence="8" id="KW-0479">Metal-binding</keyword>
<keyword evidence="12" id="KW-0832">Ubl conjugation</keyword>
<feature type="region of interest" description="Disordered" evidence="21">
    <location>
        <begin position="1672"/>
        <end position="1756"/>
    </location>
</feature>
<keyword evidence="6" id="KW-0597">Phosphoprotein</keyword>
<evidence type="ECO:0000256" key="11">
    <source>
        <dbReference type="ARBA" id="ARBA00022833"/>
    </source>
</evidence>
<dbReference type="FunFam" id="1.10.10.10:FF:000132">
    <property type="entry name" value="Histone acetyltransferase"/>
    <property type="match status" value="1"/>
</dbReference>
<feature type="compositionally biased region" description="Polar residues" evidence="21">
    <location>
        <begin position="850"/>
        <end position="868"/>
    </location>
</feature>
<feature type="region of interest" description="Disordered" evidence="21">
    <location>
        <begin position="842"/>
        <end position="868"/>
    </location>
</feature>
<dbReference type="InterPro" id="IPR019787">
    <property type="entry name" value="Znf_PHD-finger"/>
</dbReference>
<dbReference type="FunFam" id="3.40.630.30:FF:000001">
    <property type="entry name" value="Histone acetyltransferase"/>
    <property type="match status" value="1"/>
</dbReference>
<feature type="compositionally biased region" description="Pro residues" evidence="21">
    <location>
        <begin position="1508"/>
        <end position="1520"/>
    </location>
</feature>
<feature type="compositionally biased region" description="Polar residues" evidence="21">
    <location>
        <begin position="1124"/>
        <end position="1140"/>
    </location>
</feature>
<dbReference type="Pfam" id="PF17772">
    <property type="entry name" value="zf-MYST"/>
    <property type="match status" value="1"/>
</dbReference>
<feature type="compositionally biased region" description="Basic residues" evidence="21">
    <location>
        <begin position="455"/>
        <end position="464"/>
    </location>
</feature>
<accession>A0ABD1JAH5</accession>
<keyword evidence="27" id="KW-1185">Reference proteome</keyword>
<dbReference type="InterPro" id="IPR013083">
    <property type="entry name" value="Znf_RING/FYVE/PHD"/>
</dbReference>
<evidence type="ECO:0000256" key="15">
    <source>
        <dbReference type="ARBA" id="ARBA00023159"/>
    </source>
</evidence>
<gene>
    <name evidence="26" type="ORF">ACEWY4_020834</name>
</gene>
<feature type="compositionally biased region" description="Pro residues" evidence="21">
    <location>
        <begin position="1439"/>
        <end position="1458"/>
    </location>
</feature>
<evidence type="ECO:0000313" key="27">
    <source>
        <dbReference type="Proteomes" id="UP001591681"/>
    </source>
</evidence>
<evidence type="ECO:0000259" key="22">
    <source>
        <dbReference type="PROSITE" id="PS50016"/>
    </source>
</evidence>
<feature type="compositionally biased region" description="Basic and acidic residues" evidence="21">
    <location>
        <begin position="950"/>
        <end position="959"/>
    </location>
</feature>
<dbReference type="InterPro" id="IPR040706">
    <property type="entry name" value="Zf-MYST"/>
</dbReference>
<evidence type="ECO:0000256" key="16">
    <source>
        <dbReference type="ARBA" id="ARBA00023242"/>
    </source>
</evidence>
<feature type="active site" description="Proton donor/acceptor" evidence="19">
    <location>
        <position position="816"/>
    </location>
</feature>
<evidence type="ECO:0000256" key="19">
    <source>
        <dbReference type="PIRSR" id="PIRSR602717-51"/>
    </source>
</evidence>
<dbReference type="InterPro" id="IPR048589">
    <property type="entry name" value="SAMD1-like_WH"/>
</dbReference>
<evidence type="ECO:0000256" key="10">
    <source>
        <dbReference type="ARBA" id="ARBA00022771"/>
    </source>
</evidence>
<keyword evidence="4" id="KW-0678">Repressor</keyword>
<dbReference type="SUPFAM" id="SSF57903">
    <property type="entry name" value="FYVE/PHD zinc finger"/>
    <property type="match status" value="1"/>
</dbReference>
<feature type="compositionally biased region" description="Basic residues" evidence="21">
    <location>
        <begin position="435"/>
        <end position="447"/>
    </location>
</feature>
<proteinExistence type="inferred from homology"/>
<evidence type="ECO:0000256" key="21">
    <source>
        <dbReference type="SAM" id="MobiDB-lite"/>
    </source>
</evidence>
<feature type="region of interest" description="Disordered" evidence="21">
    <location>
        <begin position="1831"/>
        <end position="1855"/>
    </location>
</feature>
<comment type="caution">
    <text evidence="26">The sequence shown here is derived from an EMBL/GenBank/DDBJ whole genome shotgun (WGS) entry which is preliminary data.</text>
</comment>
<dbReference type="Gene3D" id="3.40.630.30">
    <property type="match status" value="1"/>
</dbReference>
<dbReference type="InterPro" id="IPR036388">
    <property type="entry name" value="WH-like_DNA-bd_sf"/>
</dbReference>